<dbReference type="Proteomes" id="UP001162480">
    <property type="component" value="Chromosome 12"/>
</dbReference>
<protein>
    <submittedName>
        <fullName evidence="1">Uncharacterized protein</fullName>
    </submittedName>
</protein>
<dbReference type="EMBL" id="OX597825">
    <property type="protein sequence ID" value="CAI9731412.1"/>
    <property type="molecule type" value="Genomic_DNA"/>
</dbReference>
<evidence type="ECO:0000313" key="1">
    <source>
        <dbReference type="EMBL" id="CAI9731412.1"/>
    </source>
</evidence>
<name>A0AA36BCZ4_OCTVU</name>
<evidence type="ECO:0000313" key="2">
    <source>
        <dbReference type="Proteomes" id="UP001162480"/>
    </source>
</evidence>
<gene>
    <name evidence="1" type="ORF">OCTVUL_1B026844</name>
</gene>
<sequence>MPAHQVNQVNQADQIDQIDDIDQADEALPAENICRAVQNSDSVYGNEIELELYSLQQNPRGPCENEDPRATLH</sequence>
<accession>A0AA36BCZ4</accession>
<dbReference type="AlphaFoldDB" id="A0AA36BCZ4"/>
<organism evidence="1 2">
    <name type="scientific">Octopus vulgaris</name>
    <name type="common">Common octopus</name>
    <dbReference type="NCBI Taxonomy" id="6645"/>
    <lineage>
        <taxon>Eukaryota</taxon>
        <taxon>Metazoa</taxon>
        <taxon>Spiralia</taxon>
        <taxon>Lophotrochozoa</taxon>
        <taxon>Mollusca</taxon>
        <taxon>Cephalopoda</taxon>
        <taxon>Coleoidea</taxon>
        <taxon>Octopodiformes</taxon>
        <taxon>Octopoda</taxon>
        <taxon>Incirrata</taxon>
        <taxon>Octopodidae</taxon>
        <taxon>Octopus</taxon>
    </lineage>
</organism>
<proteinExistence type="predicted"/>
<reference evidence="1" key="1">
    <citation type="submission" date="2023-08" db="EMBL/GenBank/DDBJ databases">
        <authorList>
            <person name="Alioto T."/>
            <person name="Alioto T."/>
            <person name="Gomez Garrido J."/>
        </authorList>
    </citation>
    <scope>NUCLEOTIDE SEQUENCE</scope>
</reference>
<keyword evidence="2" id="KW-1185">Reference proteome</keyword>